<reference evidence="3" key="1">
    <citation type="submission" date="2025-08" db="UniProtKB">
        <authorList>
            <consortium name="Ensembl"/>
        </authorList>
    </citation>
    <scope>IDENTIFICATION</scope>
</reference>
<dbReference type="PANTHER" id="PTHR21292">
    <property type="entry name" value="EXOCYST COMPLEX COMPONENT SEC6-RELATED"/>
    <property type="match status" value="1"/>
</dbReference>
<evidence type="ECO:0000256" key="2">
    <source>
        <dbReference type="SAM" id="MobiDB-lite"/>
    </source>
</evidence>
<dbReference type="Gene3D" id="1.10.357.70">
    <property type="entry name" value="Exocyst complex component Sec6, C-terminal domain"/>
    <property type="match status" value="1"/>
</dbReference>
<dbReference type="InterPro" id="IPR042532">
    <property type="entry name" value="EXOC3/Sec6_C"/>
</dbReference>
<dbReference type="GO" id="GO:0006887">
    <property type="term" value="P:exocytosis"/>
    <property type="evidence" value="ECO:0007669"/>
    <property type="project" value="InterPro"/>
</dbReference>
<dbReference type="Pfam" id="PF06046">
    <property type="entry name" value="Sec6"/>
    <property type="match status" value="1"/>
</dbReference>
<name>A0A8B9L0L4_ASTMX</name>
<dbReference type="PANTHER" id="PTHR21292:SF7">
    <property type="entry name" value="EXOCYST COMPLEX COMPONENT 3-LIKE 2"/>
    <property type="match status" value="1"/>
</dbReference>
<feature type="region of interest" description="Disordered" evidence="2">
    <location>
        <begin position="1"/>
        <end position="165"/>
    </location>
</feature>
<evidence type="ECO:0000256" key="1">
    <source>
        <dbReference type="ARBA" id="ARBA00009447"/>
    </source>
</evidence>
<accession>A0A8B9L0L4</accession>
<dbReference type="Proteomes" id="UP000694621">
    <property type="component" value="Unplaced"/>
</dbReference>
<evidence type="ECO:0000313" key="3">
    <source>
        <dbReference type="Ensembl" id="ENSAMXP00005044316.1"/>
    </source>
</evidence>
<comment type="similarity">
    <text evidence="1">Belongs to the SEC6 family.</text>
</comment>
<dbReference type="Ensembl" id="ENSAMXT00005048138.1">
    <property type="protein sequence ID" value="ENSAMXP00005044316.1"/>
    <property type="gene ID" value="ENSAMXG00005020567.1"/>
</dbReference>
<dbReference type="GO" id="GO:0051601">
    <property type="term" value="P:exocyst localization"/>
    <property type="evidence" value="ECO:0007669"/>
    <property type="project" value="TreeGrafter"/>
</dbReference>
<dbReference type="AlphaFoldDB" id="A0A8B9L0L4"/>
<evidence type="ECO:0000313" key="4">
    <source>
        <dbReference type="Proteomes" id="UP000694621"/>
    </source>
</evidence>
<feature type="compositionally biased region" description="Polar residues" evidence="2">
    <location>
        <begin position="94"/>
        <end position="129"/>
    </location>
</feature>
<organism evidence="3 4">
    <name type="scientific">Astyanax mexicanus</name>
    <name type="common">Blind cave fish</name>
    <name type="synonym">Astyanax fasciatus mexicanus</name>
    <dbReference type="NCBI Taxonomy" id="7994"/>
    <lineage>
        <taxon>Eukaryota</taxon>
        <taxon>Metazoa</taxon>
        <taxon>Chordata</taxon>
        <taxon>Craniata</taxon>
        <taxon>Vertebrata</taxon>
        <taxon>Euteleostomi</taxon>
        <taxon>Actinopterygii</taxon>
        <taxon>Neopterygii</taxon>
        <taxon>Teleostei</taxon>
        <taxon>Ostariophysi</taxon>
        <taxon>Characiformes</taxon>
        <taxon>Characoidei</taxon>
        <taxon>Acestrorhamphidae</taxon>
        <taxon>Acestrorhamphinae</taxon>
        <taxon>Astyanax</taxon>
    </lineage>
</organism>
<dbReference type="GO" id="GO:0000145">
    <property type="term" value="C:exocyst"/>
    <property type="evidence" value="ECO:0007669"/>
    <property type="project" value="InterPro"/>
</dbReference>
<proteinExistence type="inferred from homology"/>
<dbReference type="GO" id="GO:0000149">
    <property type="term" value="F:SNARE binding"/>
    <property type="evidence" value="ECO:0007669"/>
    <property type="project" value="TreeGrafter"/>
</dbReference>
<protein>
    <submittedName>
        <fullName evidence="3">Exocyst complex component 3-like 4</fullName>
    </submittedName>
</protein>
<dbReference type="InterPro" id="IPR010326">
    <property type="entry name" value="EXOC3/Sec6"/>
</dbReference>
<feature type="compositionally biased region" description="Basic residues" evidence="2">
    <location>
        <begin position="49"/>
        <end position="58"/>
    </location>
</feature>
<sequence>MADNGRGESDGAYDVTDIPAWDEGPKSMEESGAMENSSTPTVFKDKMHQVRKSFKGSIRRMGEKSPLSLKNKGSTSKKMGNTPDLLAHTPPSPNLSIGSSSPHKSAGDPSQSPQVQKHQPSHSRTQSDSVIVFGDELPKKQGPGRWSFRLGSKKDKTGAQTSKQEQLEVLTENWAPTEEMKPEVTEEAVEVPISYTLPEIPVAPLSVMQINKLIEMEVLEEAYLNLLSLRKEFQHERTALGEEDSPVELAHKEKDLSLLYNALRTKLNAIVRQSCALPSRNKELLVHVACIIQEEEKREGDLGGMSGWRDAWRDAVKEGLKDTVKGVHLNSHEESASWLAVHLGLLGKAVVEDLEKVKTELVNSYPLSFNVFETYTLCCHEVVGEHLKRLLEKVTEMRDYHALLDFIIHRYTSEKIMGSISLQPELKEEQRTLKMDEDFMNKIKTGYCTRVQVEMRSSLDKVIELEHEEMWKDSNEPEIDEDSYNSHIHMDIWTNIKGKAQATRRLDMKLEQNVVRCCLEELKQFPERFESAFVQWSSALTDSSLWAVYHITYINSFSALKEHMEGYRDTCPQQMEQLGKEVDGLVHRLSQTLLERFQTDAKPFLRRMLTRKWLSTDEDFQQLTTRIENLSKQCKHMSSQHAEALVSEVHYFVVKEYVSQLMKNNYSCKNRKNEKAASKMSEQWGELRELFQEMNSSQNWLYPVGDHLSKIVGQRNKSEIKNNLKPLVNDYPDISKKHLSAVLYFRGMSRGRERQVILQKLSELKRLHKISGKTEHALFTEIQPAVNTDCLANLPFSCFSMLIPDS</sequence>